<dbReference type="InterPro" id="IPR016181">
    <property type="entry name" value="Acyl_CoA_acyltransferase"/>
</dbReference>
<comment type="caution">
    <text evidence="4">The sequence shown here is derived from an EMBL/GenBank/DDBJ whole genome shotgun (WGS) entry which is preliminary data.</text>
</comment>
<dbReference type="PROSITE" id="PS51186">
    <property type="entry name" value="GNAT"/>
    <property type="match status" value="1"/>
</dbReference>
<organism evidence="4 5">
    <name type="scientific">Pararhizobium polonicum</name>
    <dbReference type="NCBI Taxonomy" id="1612624"/>
    <lineage>
        <taxon>Bacteria</taxon>
        <taxon>Pseudomonadati</taxon>
        <taxon>Pseudomonadota</taxon>
        <taxon>Alphaproteobacteria</taxon>
        <taxon>Hyphomicrobiales</taxon>
        <taxon>Rhizobiaceae</taxon>
        <taxon>Rhizobium/Agrobacterium group</taxon>
        <taxon>Pararhizobium</taxon>
    </lineage>
</organism>
<dbReference type="PATRIC" id="fig|1612624.7.peg.4699"/>
<keyword evidence="1" id="KW-0808">Transferase</keyword>
<name>A0A1C7P0Z8_9HYPH</name>
<dbReference type="AlphaFoldDB" id="A0A1C7P0Z8"/>
<dbReference type="PANTHER" id="PTHR10545:SF29">
    <property type="entry name" value="GH14572P-RELATED"/>
    <property type="match status" value="1"/>
</dbReference>
<dbReference type="EMBL" id="LGLV01000008">
    <property type="protein sequence ID" value="OBZ94907.1"/>
    <property type="molecule type" value="Genomic_DNA"/>
</dbReference>
<evidence type="ECO:0000256" key="1">
    <source>
        <dbReference type="ARBA" id="ARBA00022679"/>
    </source>
</evidence>
<dbReference type="InterPro" id="IPR000182">
    <property type="entry name" value="GNAT_dom"/>
</dbReference>
<accession>A0A1C7P0Z8</accession>
<evidence type="ECO:0000313" key="5">
    <source>
        <dbReference type="Proteomes" id="UP000093111"/>
    </source>
</evidence>
<dbReference type="InterPro" id="IPR051016">
    <property type="entry name" value="Diverse_Substrate_AcTransf"/>
</dbReference>
<dbReference type="GO" id="GO:0008080">
    <property type="term" value="F:N-acetyltransferase activity"/>
    <property type="evidence" value="ECO:0007669"/>
    <property type="project" value="UniProtKB-ARBA"/>
</dbReference>
<keyword evidence="2" id="KW-0012">Acyltransferase</keyword>
<dbReference type="SUPFAM" id="SSF55729">
    <property type="entry name" value="Acyl-CoA N-acyltransferases (Nat)"/>
    <property type="match status" value="1"/>
</dbReference>
<dbReference type="CDD" id="cd04301">
    <property type="entry name" value="NAT_SF"/>
    <property type="match status" value="1"/>
</dbReference>
<dbReference type="Gene3D" id="3.40.630.30">
    <property type="match status" value="1"/>
</dbReference>
<dbReference type="Proteomes" id="UP000093111">
    <property type="component" value="Unassembled WGS sequence"/>
</dbReference>
<feature type="domain" description="N-acetyltransferase" evidence="3">
    <location>
        <begin position="9"/>
        <end position="162"/>
    </location>
</feature>
<evidence type="ECO:0000256" key="2">
    <source>
        <dbReference type="ARBA" id="ARBA00023315"/>
    </source>
</evidence>
<dbReference type="Pfam" id="PF00583">
    <property type="entry name" value="Acetyltransf_1"/>
    <property type="match status" value="1"/>
</dbReference>
<proteinExistence type="predicted"/>
<evidence type="ECO:0000313" key="4">
    <source>
        <dbReference type="EMBL" id="OBZ94907.1"/>
    </source>
</evidence>
<evidence type="ECO:0000259" key="3">
    <source>
        <dbReference type="PROSITE" id="PS51186"/>
    </source>
</evidence>
<dbReference type="STRING" id="1612624.ADU59_13945"/>
<gene>
    <name evidence="4" type="ORF">ADU59_13945</name>
</gene>
<reference evidence="4 5" key="1">
    <citation type="journal article" date="2016" name="Syst. Appl. Microbiol.">
        <title>Pararhizobium polonicum sp. nov. isolated from tumors on stone fruit rootstocks.</title>
        <authorList>
            <person name="Pulawska J."/>
            <person name="Kuzmanovic N."/>
            <person name="Willems A."/>
            <person name="Pothier J.F."/>
        </authorList>
    </citation>
    <scope>NUCLEOTIDE SEQUENCE [LARGE SCALE GENOMIC DNA]</scope>
    <source>
        <strain evidence="4 5">F5.1</strain>
    </source>
</reference>
<protein>
    <recommendedName>
        <fullName evidence="3">N-acetyltransferase domain-containing protein</fullName>
    </recommendedName>
</protein>
<dbReference type="PANTHER" id="PTHR10545">
    <property type="entry name" value="DIAMINE N-ACETYLTRANSFERASE"/>
    <property type="match status" value="1"/>
</dbReference>
<keyword evidence="5" id="KW-1185">Reference proteome</keyword>
<sequence length="170" mass="18227">MADVAGSPMTIGLATSEDADLIHAGLLTIARHLGSEGKVTSTPQDIRRHGFGTQPAFSVLIARIGGDFAGMCLFFPSFSTWRGQKGAYIQDIAVEERFRGTGVGVALLRHTAAHVRMGGGTYLRLSVDAKNVSAQQFYTRMGLEWSEDERIHAAYGDAFEALAGLHESGV</sequence>